<accession>A0A6N3QPZ3</accession>
<evidence type="ECO:0000313" key="1">
    <source>
        <dbReference type="EMBL" id="EFW61424.1"/>
    </source>
</evidence>
<dbReference type="EMBL" id="AERO01000052">
    <property type="protein sequence ID" value="EFW61424.1"/>
    <property type="molecule type" value="Genomic_DNA"/>
</dbReference>
<dbReference type="AlphaFoldDB" id="A0A6N3QPZ3"/>
<reference evidence="1 2" key="1">
    <citation type="submission" date="2011-01" db="EMBL/GenBank/DDBJ databases">
        <title>Shigella flexneri CDC 796-83 whole genome shotgun sequencing project.</title>
        <authorList>
            <person name="Mane S.P."/>
            <person name="Sobral B.W."/>
            <person name="Cebula T."/>
            <person name="Chertkov O."/>
            <person name="Munk A.C."/>
            <person name="Tapia R."/>
            <person name="Green L."/>
            <person name="Rogers Y."/>
            <person name="Detter J.C."/>
            <person name="Bruce D."/>
            <person name="Brettin T.S."/>
        </authorList>
    </citation>
    <scope>NUCLEOTIDE SEQUENCE [LARGE SCALE GENOMIC DNA]</scope>
    <source>
        <strain evidence="1 2">CDC 796-83</strain>
    </source>
</reference>
<sequence length="51" mass="6368">MEQDGRQFFLMIFWLFLLDTTHHHFYGLIQAVQCKSWQLSFVYLHEYTNRK</sequence>
<gene>
    <name evidence="1" type="ORF">SGF_01150</name>
</gene>
<proteinExistence type="predicted"/>
<name>A0A6N3QPZ3_SHIFL</name>
<protein>
    <submittedName>
        <fullName evidence="1">Uncharacterized protein</fullName>
    </submittedName>
</protein>
<dbReference type="Proteomes" id="UP000003302">
    <property type="component" value="Unassembled WGS sequence"/>
</dbReference>
<organism evidence="1 2">
    <name type="scientific">Shigella flexneri CDC 796-83</name>
    <dbReference type="NCBI Taxonomy" id="945360"/>
    <lineage>
        <taxon>Bacteria</taxon>
        <taxon>Pseudomonadati</taxon>
        <taxon>Pseudomonadota</taxon>
        <taxon>Gammaproteobacteria</taxon>
        <taxon>Enterobacterales</taxon>
        <taxon>Enterobacteriaceae</taxon>
        <taxon>Shigella</taxon>
    </lineage>
</organism>
<comment type="caution">
    <text evidence="1">The sequence shown here is derived from an EMBL/GenBank/DDBJ whole genome shotgun (WGS) entry which is preliminary data.</text>
</comment>
<evidence type="ECO:0000313" key="2">
    <source>
        <dbReference type="Proteomes" id="UP000003302"/>
    </source>
</evidence>